<reference evidence="1" key="1">
    <citation type="submission" date="2022-12" db="EMBL/GenBank/DDBJ databases">
        <authorList>
            <person name="Alioto T."/>
            <person name="Alioto T."/>
            <person name="Gomez Garrido J."/>
        </authorList>
    </citation>
    <scope>NUCLEOTIDE SEQUENCE</scope>
</reference>
<dbReference type="Proteomes" id="UP001178461">
    <property type="component" value="Chromosome 9"/>
</dbReference>
<name>A0AA35PGT1_9SAUR</name>
<keyword evidence="2" id="KW-1185">Reference proteome</keyword>
<proteinExistence type="predicted"/>
<accession>A0AA35PGT1</accession>
<dbReference type="AlphaFoldDB" id="A0AA35PGT1"/>
<protein>
    <submittedName>
        <fullName evidence="1">Uncharacterized protein</fullName>
    </submittedName>
</protein>
<evidence type="ECO:0000313" key="1">
    <source>
        <dbReference type="EMBL" id="CAI5784132.1"/>
    </source>
</evidence>
<evidence type="ECO:0000313" key="2">
    <source>
        <dbReference type="Proteomes" id="UP001178461"/>
    </source>
</evidence>
<organism evidence="1 2">
    <name type="scientific">Podarcis lilfordi</name>
    <name type="common">Lilford's wall lizard</name>
    <dbReference type="NCBI Taxonomy" id="74358"/>
    <lineage>
        <taxon>Eukaryota</taxon>
        <taxon>Metazoa</taxon>
        <taxon>Chordata</taxon>
        <taxon>Craniata</taxon>
        <taxon>Vertebrata</taxon>
        <taxon>Euteleostomi</taxon>
        <taxon>Lepidosauria</taxon>
        <taxon>Squamata</taxon>
        <taxon>Bifurcata</taxon>
        <taxon>Unidentata</taxon>
        <taxon>Episquamata</taxon>
        <taxon>Laterata</taxon>
        <taxon>Lacertibaenia</taxon>
        <taxon>Lacertidae</taxon>
        <taxon>Podarcis</taxon>
    </lineage>
</organism>
<dbReference type="EMBL" id="OX395134">
    <property type="protein sequence ID" value="CAI5784132.1"/>
    <property type="molecule type" value="Genomic_DNA"/>
</dbReference>
<gene>
    <name evidence="1" type="ORF">PODLI_1B006370</name>
</gene>
<sequence>MKEAYLRTRRGGSLALVAERRWAELLHPSAQNPAEKLQFIPYMQKYKIQQDKPETWERQWKCFKALMFNHFLFSFL</sequence>